<evidence type="ECO:0000313" key="4">
    <source>
        <dbReference type="Proteomes" id="UP000188388"/>
    </source>
</evidence>
<sequence>MKRQVLLVLGLLLFPASSRASEEHIELNYGSTYINIFGPGGFSSPPVHETVFGRQGLVARLLSRTVDLSQREADTPESIDATLLVSESEDDLVLIQIIFAPGHPRQDEFVTLEGSGDSTINGVCRVLFATECNDTRVLNGMQFAVPTEQQLSAEAPQAVSALGQPNVNFGSPGEISETSFYIVGAPEHVKLPPLPVAADELRAAPLSDIIEGVPVGSEPETDAQPSQPDEEGAAPPTAVGTPWFVVHCTAFQASDEQIAKAVRNLRSSGKRNKGYVWVNSKGELLEVVELSDRRELATRTESTPYCPLLATKARPLFINVEMHYFCSERNSVAATDAQYKGVIEFYKKAKQIYGAMNVTSHRHVDRGIAGAHTDPPAHTFSFDRLREQFEAAGIGTNDVFFLSSAQQQKAAKAEHKHFFPPDVAVSLQRGTDDCQ</sequence>
<keyword evidence="2" id="KW-0732">Signal</keyword>
<dbReference type="AlphaFoldDB" id="A0A1R3VK35"/>
<evidence type="ECO:0000313" key="3">
    <source>
        <dbReference type="EMBL" id="SIT58804.1"/>
    </source>
</evidence>
<feature type="region of interest" description="Disordered" evidence="1">
    <location>
        <begin position="212"/>
        <end position="238"/>
    </location>
</feature>
<feature type="chain" id="PRO_5013317667" description="N-acetylmuramoyl-L-alanine amidase domain-containing protein" evidence="2">
    <location>
        <begin position="21"/>
        <end position="435"/>
    </location>
</feature>
<evidence type="ECO:0000256" key="1">
    <source>
        <dbReference type="SAM" id="MobiDB-lite"/>
    </source>
</evidence>
<dbReference type="STRING" id="1631249.BQ8794_60113"/>
<gene>
    <name evidence="3" type="ORF">BQ8794_60113</name>
</gene>
<dbReference type="RefSeq" id="WP_143744729.1">
    <property type="nucleotide sequence ID" value="NZ_FTPD01000056.1"/>
</dbReference>
<evidence type="ECO:0008006" key="5">
    <source>
        <dbReference type="Google" id="ProtNLM"/>
    </source>
</evidence>
<keyword evidence="4" id="KW-1185">Reference proteome</keyword>
<protein>
    <recommendedName>
        <fullName evidence="5">N-acetylmuramoyl-L-alanine amidase domain-containing protein</fullName>
    </recommendedName>
</protein>
<dbReference type="EMBL" id="FTPD01000056">
    <property type="protein sequence ID" value="SIT58804.1"/>
    <property type="molecule type" value="Genomic_DNA"/>
</dbReference>
<accession>A0A1R3VK35</accession>
<dbReference type="Proteomes" id="UP000188388">
    <property type="component" value="Unassembled WGS sequence"/>
</dbReference>
<evidence type="ECO:0000256" key="2">
    <source>
        <dbReference type="SAM" id="SignalP"/>
    </source>
</evidence>
<proteinExistence type="predicted"/>
<name>A0A1R3VK35_9HYPH</name>
<organism evidence="3 4">
    <name type="scientific">Mesorhizobium prunaredense</name>
    <dbReference type="NCBI Taxonomy" id="1631249"/>
    <lineage>
        <taxon>Bacteria</taxon>
        <taxon>Pseudomonadati</taxon>
        <taxon>Pseudomonadota</taxon>
        <taxon>Alphaproteobacteria</taxon>
        <taxon>Hyphomicrobiales</taxon>
        <taxon>Phyllobacteriaceae</taxon>
        <taxon>Mesorhizobium</taxon>
    </lineage>
</organism>
<reference evidence="4" key="1">
    <citation type="submission" date="2017-01" db="EMBL/GenBank/DDBJ databases">
        <authorList>
            <person name="Brunel B."/>
        </authorList>
    </citation>
    <scope>NUCLEOTIDE SEQUENCE [LARGE SCALE GENOMIC DNA]</scope>
</reference>
<feature type="signal peptide" evidence="2">
    <location>
        <begin position="1"/>
        <end position="20"/>
    </location>
</feature>